<dbReference type="AlphaFoldDB" id="A0A378Q2P7"/>
<sequence>MTDKELIEKLGDTTALAKLLGFTEQRVSNWKRRGIPPKVKLENPELFQSTTQTKTPSVN</sequence>
<dbReference type="Gene3D" id="1.10.260.40">
    <property type="entry name" value="lambda repressor-like DNA-binding domains"/>
    <property type="match status" value="1"/>
</dbReference>
<accession>A0A378Q2P7</accession>
<name>A0A378Q2P7_MORBO</name>
<dbReference type="InterPro" id="IPR010982">
    <property type="entry name" value="Lambda_DNA-bd_dom_sf"/>
</dbReference>
<organism evidence="1 2">
    <name type="scientific">Moraxella bovis</name>
    <dbReference type="NCBI Taxonomy" id="476"/>
    <lineage>
        <taxon>Bacteria</taxon>
        <taxon>Pseudomonadati</taxon>
        <taxon>Pseudomonadota</taxon>
        <taxon>Gammaproteobacteria</taxon>
        <taxon>Moraxellales</taxon>
        <taxon>Moraxellaceae</taxon>
        <taxon>Moraxella</taxon>
    </lineage>
</organism>
<dbReference type="SUPFAM" id="SSF47413">
    <property type="entry name" value="lambda repressor-like DNA-binding domains"/>
    <property type="match status" value="1"/>
</dbReference>
<dbReference type="RefSeq" id="WP_115369744.1">
    <property type="nucleotide sequence ID" value="NZ_UGPZ01000003.1"/>
</dbReference>
<protein>
    <recommendedName>
        <fullName evidence="3">Helix-turn-helix domain-containing protein</fullName>
    </recommendedName>
</protein>
<evidence type="ECO:0000313" key="1">
    <source>
        <dbReference type="EMBL" id="STY93407.1"/>
    </source>
</evidence>
<dbReference type="Proteomes" id="UP000254133">
    <property type="component" value="Unassembled WGS sequence"/>
</dbReference>
<evidence type="ECO:0008006" key="3">
    <source>
        <dbReference type="Google" id="ProtNLM"/>
    </source>
</evidence>
<evidence type="ECO:0000313" key="2">
    <source>
        <dbReference type="Proteomes" id="UP000254133"/>
    </source>
</evidence>
<proteinExistence type="predicted"/>
<dbReference type="Pfam" id="PF15943">
    <property type="entry name" value="YdaS_toxin"/>
    <property type="match status" value="1"/>
</dbReference>
<reference evidence="1 2" key="1">
    <citation type="submission" date="2018-06" db="EMBL/GenBank/DDBJ databases">
        <authorList>
            <consortium name="Pathogen Informatics"/>
            <person name="Doyle S."/>
        </authorList>
    </citation>
    <scope>NUCLEOTIDE SEQUENCE [LARGE SCALE GENOMIC DNA]</scope>
    <source>
        <strain evidence="1 2">NCTC9426</strain>
    </source>
</reference>
<dbReference type="GO" id="GO:0003677">
    <property type="term" value="F:DNA binding"/>
    <property type="evidence" value="ECO:0007669"/>
    <property type="project" value="InterPro"/>
</dbReference>
<gene>
    <name evidence="1" type="ORF">NCTC9426_02136</name>
</gene>
<dbReference type="EMBL" id="UGPZ01000003">
    <property type="protein sequence ID" value="STY93407.1"/>
    <property type="molecule type" value="Genomic_DNA"/>
</dbReference>
<dbReference type="InterPro" id="IPR031856">
    <property type="entry name" value="YdaS_toxin-like"/>
</dbReference>